<organism evidence="1 2">
    <name type="scientific">Vermiconidia calcicola</name>
    <dbReference type="NCBI Taxonomy" id="1690605"/>
    <lineage>
        <taxon>Eukaryota</taxon>
        <taxon>Fungi</taxon>
        <taxon>Dikarya</taxon>
        <taxon>Ascomycota</taxon>
        <taxon>Pezizomycotina</taxon>
        <taxon>Dothideomycetes</taxon>
        <taxon>Dothideomycetidae</taxon>
        <taxon>Mycosphaerellales</taxon>
        <taxon>Extremaceae</taxon>
        <taxon>Vermiconidia</taxon>
    </lineage>
</organism>
<name>A0ACC3NF91_9PEZI</name>
<sequence>MSSSKWQGRARRWRPQWVCQNCKQRQLSRRSLATSTTTADNEKPYYVTTPIFYVNAAPHVGHMYTMILTDVLKRWQQMKNRRSILCTGTDEHGMKVQQAAAKAKVEPQEFCDKGAEVFKELAARIDVSHDIFMRTSNRKHKEAVEYAWQMLEQGGYIYESKHEGWYSVSDETFYPQGQVQLIVDPPTGRKIMVSVETGKEVEWTSERNYHFRLSAFRGRLLEFYRDNPKFIVPVARMNEIVQQVSEGLEDLSVSRPLERLSWGVRVPTDPSQTMYVWLDALLNYASAVGYPFTPGSETAAGWPADVHVVGKDIIRFHCIYWPAFLMALDLPLPKQVLTTAHWTMGKQKMSKSTGNVVNPFFALERFGVDAMRWYLVHDGGIKDDADYDNSYIIEKYKKGLSGGLGNLASRILKGKGWNVRRAVERFAHADSAVEARPIEFNGSDEYGPEAYNSLQLLRQEADKFMNDLLPNKAVQRIMQAVYDANYYTQQTAPWQLVKALENARADGTAVQALEDEMDKIIFLNTETLRLVGILLQPFVPTSAKKLLDMLGVDEERRNWDWCVVRRDDTYGVPKMDLEDPKEGPLFPRLTSAF</sequence>
<evidence type="ECO:0000313" key="1">
    <source>
        <dbReference type="EMBL" id="KAK3715712.1"/>
    </source>
</evidence>
<dbReference type="EC" id="6.1.1.10" evidence="1"/>
<dbReference type="EMBL" id="JAUTXU010000047">
    <property type="protein sequence ID" value="KAK3715712.1"/>
    <property type="molecule type" value="Genomic_DNA"/>
</dbReference>
<gene>
    <name evidence="1" type="primary">MSM1_1</name>
    <name evidence="1" type="ORF">LTR37_006937</name>
</gene>
<accession>A0ACC3NF91</accession>
<proteinExistence type="predicted"/>
<comment type="caution">
    <text evidence="1">The sequence shown here is derived from an EMBL/GenBank/DDBJ whole genome shotgun (WGS) entry which is preliminary data.</text>
</comment>
<keyword evidence="1" id="KW-0436">Ligase</keyword>
<evidence type="ECO:0000313" key="2">
    <source>
        <dbReference type="Proteomes" id="UP001281147"/>
    </source>
</evidence>
<dbReference type="Proteomes" id="UP001281147">
    <property type="component" value="Unassembled WGS sequence"/>
</dbReference>
<protein>
    <submittedName>
        <fullName evidence="1">Methionyl-tRNA synthetase</fullName>
        <ecNumber evidence="1">6.1.1.10</ecNumber>
    </submittedName>
</protein>
<keyword evidence="2" id="KW-1185">Reference proteome</keyword>
<reference evidence="1" key="1">
    <citation type="submission" date="2023-07" db="EMBL/GenBank/DDBJ databases">
        <title>Black Yeasts Isolated from many extreme environments.</title>
        <authorList>
            <person name="Coleine C."/>
            <person name="Stajich J.E."/>
            <person name="Selbmann L."/>
        </authorList>
    </citation>
    <scope>NUCLEOTIDE SEQUENCE</scope>
    <source>
        <strain evidence="1">CCFEE 5714</strain>
    </source>
</reference>